<dbReference type="EMBL" id="SLZV01000040">
    <property type="protein sequence ID" value="TCS60833.1"/>
    <property type="molecule type" value="Genomic_DNA"/>
</dbReference>
<evidence type="ECO:0000313" key="5">
    <source>
        <dbReference type="Proteomes" id="UP000702954"/>
    </source>
</evidence>
<reference evidence="2 5" key="1">
    <citation type="journal article" date="2018" name="Int. J. Syst. Evol. Microbiol.">
        <title>Draft Genome Sequence of Faecalimonas umbilicata JCM 30896T, an Acetate-Producing Bacterium Isolated from Human Feces.</title>
        <authorList>
            <person name="Sakamoto M."/>
            <person name="Ikeyama N."/>
            <person name="Yuki M."/>
            <person name="Ohkuma M."/>
        </authorList>
    </citation>
    <scope>NUCLEOTIDE SEQUENCE [LARGE SCALE GENOMIC DNA]</scope>
    <source>
        <strain evidence="2 5">EGH7</strain>
    </source>
</reference>
<feature type="transmembrane region" description="Helical" evidence="1">
    <location>
        <begin position="40"/>
        <end position="59"/>
    </location>
</feature>
<comment type="caution">
    <text evidence="3">The sequence shown here is derived from an EMBL/GenBank/DDBJ whole genome shotgun (WGS) entry which is preliminary data.</text>
</comment>
<evidence type="ECO:0000256" key="1">
    <source>
        <dbReference type="SAM" id="Phobius"/>
    </source>
</evidence>
<reference evidence="3 4" key="2">
    <citation type="submission" date="2019-03" db="EMBL/GenBank/DDBJ databases">
        <title>Genomic Encyclopedia of Type Strains, Phase IV (KMG-IV): sequencing the most valuable type-strain genomes for metagenomic binning, comparative biology and taxonomic classification.</title>
        <authorList>
            <person name="Goeker M."/>
        </authorList>
    </citation>
    <scope>NUCLEOTIDE SEQUENCE [LARGE SCALE GENOMIC DNA]</scope>
    <source>
        <strain evidence="3 4">DSM 103426</strain>
    </source>
</reference>
<dbReference type="AlphaFoldDB" id="A0A4R3J7G2"/>
<sequence length="134" mass="15602">MEDQRKDEMVVIIIVTVVFGVLSKCLVGVPYMAWGYFDKLFIASFILWMFYSTILYMAIKIENGKNENYLKLGFTGVVFGLISACLKMGLDAIIEQFTKFDCYSIYDGNGNPYFWKCYYFCFICLCCEEKNFVE</sequence>
<gene>
    <name evidence="3" type="ORF">EDD74_14021</name>
    <name evidence="2" type="ORF">FAEUMB_02590</name>
</gene>
<keyword evidence="1" id="KW-0812">Transmembrane</keyword>
<dbReference type="Proteomes" id="UP000702954">
    <property type="component" value="Unassembled WGS sequence"/>
</dbReference>
<keyword evidence="5" id="KW-1185">Reference proteome</keyword>
<dbReference type="Proteomes" id="UP000294613">
    <property type="component" value="Unassembled WGS sequence"/>
</dbReference>
<protein>
    <submittedName>
        <fullName evidence="3">Uncharacterized protein</fullName>
    </submittedName>
</protein>
<name>A0A4R3J7G2_9FIRM</name>
<proteinExistence type="predicted"/>
<dbReference type="RefSeq" id="WP_242990035.1">
    <property type="nucleotide sequence ID" value="NZ_BHEO01000002.1"/>
</dbReference>
<organism evidence="3 4">
    <name type="scientific">Faecalimonas umbilicata</name>
    <dbReference type="NCBI Taxonomy" id="1912855"/>
    <lineage>
        <taxon>Bacteria</taxon>
        <taxon>Bacillati</taxon>
        <taxon>Bacillota</taxon>
        <taxon>Clostridia</taxon>
        <taxon>Lachnospirales</taxon>
        <taxon>Lachnospiraceae</taxon>
        <taxon>Faecalimonas</taxon>
    </lineage>
</organism>
<evidence type="ECO:0000313" key="3">
    <source>
        <dbReference type="EMBL" id="TCS60833.1"/>
    </source>
</evidence>
<dbReference type="EMBL" id="BHEO01000002">
    <property type="protein sequence ID" value="GBU03718.1"/>
    <property type="molecule type" value="Genomic_DNA"/>
</dbReference>
<feature type="transmembrane region" description="Helical" evidence="1">
    <location>
        <begin position="71"/>
        <end position="90"/>
    </location>
</feature>
<evidence type="ECO:0000313" key="4">
    <source>
        <dbReference type="Proteomes" id="UP000294613"/>
    </source>
</evidence>
<keyword evidence="1" id="KW-1133">Transmembrane helix</keyword>
<keyword evidence="1" id="KW-0472">Membrane</keyword>
<accession>A0A4R3J7G2</accession>
<evidence type="ECO:0000313" key="2">
    <source>
        <dbReference type="EMBL" id="GBU03718.1"/>
    </source>
</evidence>
<feature type="transmembrane region" description="Helical" evidence="1">
    <location>
        <begin position="12"/>
        <end position="34"/>
    </location>
</feature>